<reference evidence="4 5" key="1">
    <citation type="journal article" date="2015" name="Genome Announc.">
        <title>Complete Genome Sequence of Methanosphaerula palustris E1-9CT, a Hydrogenotrophic Methanogen Isolated from a Minerotrophic Fen Peatland.</title>
        <authorList>
            <person name="Cadillo-Quiroz H."/>
            <person name="Browne P."/>
            <person name="Kyrpides N."/>
            <person name="Woyke T."/>
            <person name="Goodwin L."/>
            <person name="Detter C."/>
            <person name="Yavitt J.B."/>
            <person name="Zinder S.H."/>
        </authorList>
    </citation>
    <scope>NUCLEOTIDE SEQUENCE [LARGE SCALE GENOMIC DNA]</scope>
    <source>
        <strain evidence="5">ATCC BAA-1556 / DSM 19958 / E1-9c</strain>
    </source>
</reference>
<proteinExistence type="predicted"/>
<dbReference type="Gene3D" id="3.90.1640.10">
    <property type="entry name" value="inorganic pyrophosphatase (n-terminal core)"/>
    <property type="match status" value="1"/>
</dbReference>
<sequence>MILGCGSIGYNVIEELAKETSSIRVVDRDEKRVKDLLDQKYEAEVRDLKGPGLLDGLPVPDVVFVLSNEKDANLAAVQAIKARYPGTEIIARAMDPTSVGVLQNAGAEFVLYPQEVVAKAAVHQIRRLHATRIAQRLQHLFVGWEGTLGIVTHNNPDPDAISSAMALAAIARVSSDKKVTCRILYEGNIGHQENRAFVNLLDIKMERLTPEVLRECKYLALVDSSIPGVNNSLPKGTHVHIIIDHHRAEESESVHADFIDIRPGMGATASMMTQYLQEMDITIDKKLATGLLYGIRADTRDFRRNVTPQDLNYVAFLLPLTDSDLLDRIMSPSLSKETLDILGNAIMNRVIRSGYLFSNVGYIRNRDALPQAADYLINLEGVNTALIYGIGDTGILVSARSRDVRINLGNVISEAFGEIGDAGGHPNMAAAVIPLTYFAMVENKEALLALIIDPILKRFENIVGLEKQEGRNDL</sequence>
<evidence type="ECO:0000259" key="1">
    <source>
        <dbReference type="Pfam" id="PF01368"/>
    </source>
</evidence>
<dbReference type="InterPro" id="IPR001667">
    <property type="entry name" value="DDH_dom"/>
</dbReference>
<dbReference type="InterPro" id="IPR003148">
    <property type="entry name" value="RCK_N"/>
</dbReference>
<feature type="domain" description="DHHA1" evidence="3">
    <location>
        <begin position="355"/>
        <end position="452"/>
    </location>
</feature>
<keyword evidence="5" id="KW-1185">Reference proteome</keyword>
<dbReference type="InterPro" id="IPR038763">
    <property type="entry name" value="DHH_sf"/>
</dbReference>
<evidence type="ECO:0000313" key="4">
    <source>
        <dbReference type="EMBL" id="ACL15539.1"/>
    </source>
</evidence>
<dbReference type="STRING" id="521011.Mpal_0146"/>
<dbReference type="Pfam" id="PF01368">
    <property type="entry name" value="DHH"/>
    <property type="match status" value="1"/>
</dbReference>
<feature type="domain" description="RCK N-terminal" evidence="2">
    <location>
        <begin position="1"/>
        <end position="113"/>
    </location>
</feature>
<dbReference type="GO" id="GO:0006813">
    <property type="term" value="P:potassium ion transport"/>
    <property type="evidence" value="ECO:0007669"/>
    <property type="project" value="InterPro"/>
</dbReference>
<dbReference type="EMBL" id="CP001338">
    <property type="protein sequence ID" value="ACL15539.1"/>
    <property type="molecule type" value="Genomic_DNA"/>
</dbReference>
<dbReference type="HOGENOM" id="CLU_046377_1_1_2"/>
<evidence type="ECO:0000259" key="2">
    <source>
        <dbReference type="Pfam" id="PF02254"/>
    </source>
</evidence>
<name>B8GIW6_METPE</name>
<gene>
    <name evidence="4" type="ordered locus">Mpal_0146</name>
</gene>
<protein>
    <submittedName>
        <fullName evidence="4">Phosphoesterase RecJ domain protein</fullName>
    </submittedName>
</protein>
<evidence type="ECO:0000313" key="5">
    <source>
        <dbReference type="Proteomes" id="UP000002457"/>
    </source>
</evidence>
<accession>B8GIW6</accession>
<dbReference type="SUPFAM" id="SSF64182">
    <property type="entry name" value="DHH phosphoesterases"/>
    <property type="match status" value="1"/>
</dbReference>
<evidence type="ECO:0000259" key="3">
    <source>
        <dbReference type="Pfam" id="PF02272"/>
    </source>
</evidence>
<dbReference type="Proteomes" id="UP000002457">
    <property type="component" value="Chromosome"/>
</dbReference>
<feature type="domain" description="DDH" evidence="1">
    <location>
        <begin position="150"/>
        <end position="295"/>
    </location>
</feature>
<organism evidence="4 5">
    <name type="scientific">Methanosphaerula palustris (strain ATCC BAA-1556 / DSM 19958 / E1-9c)</name>
    <dbReference type="NCBI Taxonomy" id="521011"/>
    <lineage>
        <taxon>Archaea</taxon>
        <taxon>Methanobacteriati</taxon>
        <taxon>Methanobacteriota</taxon>
        <taxon>Stenosarchaea group</taxon>
        <taxon>Methanomicrobia</taxon>
        <taxon>Methanomicrobiales</taxon>
        <taxon>Methanoregulaceae</taxon>
        <taxon>Methanosphaerula</taxon>
    </lineage>
</organism>
<dbReference type="GO" id="GO:0003676">
    <property type="term" value="F:nucleic acid binding"/>
    <property type="evidence" value="ECO:0007669"/>
    <property type="project" value="InterPro"/>
</dbReference>
<dbReference type="PANTHER" id="PTHR47618">
    <property type="entry name" value="BIFUNCTIONAL OLIGORIBONUCLEASE AND PAP PHOSPHATASE NRNA"/>
    <property type="match status" value="1"/>
</dbReference>
<dbReference type="SUPFAM" id="SSF51735">
    <property type="entry name" value="NAD(P)-binding Rossmann-fold domains"/>
    <property type="match status" value="1"/>
</dbReference>
<dbReference type="Pfam" id="PF02272">
    <property type="entry name" value="DHHA1"/>
    <property type="match status" value="1"/>
</dbReference>
<dbReference type="KEGG" id="mpl:Mpal_0146"/>
<dbReference type="InterPro" id="IPR003156">
    <property type="entry name" value="DHHA1_dom"/>
</dbReference>
<dbReference type="Pfam" id="PF02254">
    <property type="entry name" value="TrkA_N"/>
    <property type="match status" value="1"/>
</dbReference>
<dbReference type="InterPro" id="IPR051319">
    <property type="entry name" value="Oligoribo/pAp-PDE_c-di-AMP_PDE"/>
</dbReference>
<dbReference type="eggNOG" id="arCOG01566">
    <property type="taxonomic scope" value="Archaea"/>
</dbReference>
<dbReference type="Gene3D" id="3.40.50.720">
    <property type="entry name" value="NAD(P)-binding Rossmann-like Domain"/>
    <property type="match status" value="1"/>
</dbReference>
<dbReference type="InterPro" id="IPR036291">
    <property type="entry name" value="NAD(P)-bd_dom_sf"/>
</dbReference>
<dbReference type="PANTHER" id="PTHR47618:SF1">
    <property type="entry name" value="BIFUNCTIONAL OLIGORIBONUCLEASE AND PAP PHOSPHATASE NRNA"/>
    <property type="match status" value="1"/>
</dbReference>
<dbReference type="AlphaFoldDB" id="B8GIW6"/>